<organism evidence="1 2">
    <name type="scientific">Maritimibacter alkaliphilus HTCC2654</name>
    <dbReference type="NCBI Taxonomy" id="314271"/>
    <lineage>
        <taxon>Bacteria</taxon>
        <taxon>Pseudomonadati</taxon>
        <taxon>Pseudomonadota</taxon>
        <taxon>Alphaproteobacteria</taxon>
        <taxon>Rhodobacterales</taxon>
        <taxon>Roseobacteraceae</taxon>
        <taxon>Maritimibacter</taxon>
    </lineage>
</organism>
<dbReference type="AlphaFoldDB" id="A3VLV0"/>
<dbReference type="HOGENOM" id="CLU_1244365_0_0_5"/>
<dbReference type="EMBL" id="AAMT01000025">
    <property type="protein sequence ID" value="EAQ10785.1"/>
    <property type="molecule type" value="Genomic_DNA"/>
</dbReference>
<name>A3VLV0_9RHOB</name>
<proteinExistence type="predicted"/>
<dbReference type="RefSeq" id="WP_008329578.1">
    <property type="nucleotide sequence ID" value="NZ_CH902578.1"/>
</dbReference>
<sequence length="206" mass="22687">MTPDEIESLFTRQGRYSFARWGRPIAPVVFGVEDETLRMLKGCIEAVTTFAGHPMAETDMEIGTNLMLFFLRDWSELSGVPNLDKMIPDIDRIVSKLAKADAVQYRTFRFDEAGAIKAAFAFVRMGGGMEKLPADTVGLMQAAQIMLTWGEGAFAETSPLAKHTESGVTMLRPEIADLIRVAYDPVMPVAADDPSHALRLSARMQG</sequence>
<evidence type="ECO:0000313" key="2">
    <source>
        <dbReference type="Proteomes" id="UP000002931"/>
    </source>
</evidence>
<dbReference type="eggNOG" id="ENOG502Z9D8">
    <property type="taxonomic scope" value="Bacteria"/>
</dbReference>
<reference evidence="1 2" key="1">
    <citation type="journal article" date="2010" name="J. Bacteriol.">
        <title>Genome sequences of Pelagibaca bermudensis HTCC2601T and Maritimibacter alkaliphilus HTCC2654T, the type strains of two marine Roseobacter genera.</title>
        <authorList>
            <person name="Thrash J.C."/>
            <person name="Cho J.C."/>
            <person name="Ferriera S."/>
            <person name="Johnson J."/>
            <person name="Vergin K.L."/>
            <person name="Giovannoni S.J."/>
        </authorList>
    </citation>
    <scope>NUCLEOTIDE SEQUENCE [LARGE SCALE GENOMIC DNA]</scope>
    <source>
        <strain evidence="1 2">HTCC2654</strain>
    </source>
</reference>
<dbReference type="OrthoDB" id="7827308at2"/>
<gene>
    <name evidence="1" type="ORF">RB2654_05672</name>
</gene>
<comment type="caution">
    <text evidence="1">The sequence shown here is derived from an EMBL/GenBank/DDBJ whole genome shotgun (WGS) entry which is preliminary data.</text>
</comment>
<dbReference type="STRING" id="314271.RB2654_05672"/>
<keyword evidence="2" id="KW-1185">Reference proteome</keyword>
<accession>A3VLV0</accession>
<protein>
    <submittedName>
        <fullName evidence="1">Uncharacterized protein</fullName>
    </submittedName>
</protein>
<dbReference type="Proteomes" id="UP000002931">
    <property type="component" value="Unassembled WGS sequence"/>
</dbReference>
<evidence type="ECO:0000313" key="1">
    <source>
        <dbReference type="EMBL" id="EAQ10785.1"/>
    </source>
</evidence>